<dbReference type="Pfam" id="PF13424">
    <property type="entry name" value="TPR_12"/>
    <property type="match status" value="1"/>
</dbReference>
<evidence type="ECO:0000313" key="3">
    <source>
        <dbReference type="EMBL" id="MBA8931164.1"/>
    </source>
</evidence>
<gene>
    <name evidence="3" type="ORF">BC739_008411</name>
</gene>
<dbReference type="Pfam" id="PF03704">
    <property type="entry name" value="BTAD"/>
    <property type="match status" value="1"/>
</dbReference>
<dbReference type="Proteomes" id="UP000517916">
    <property type="component" value="Unassembled WGS sequence"/>
</dbReference>
<sequence>MAAAEDRLLIRLLGQVEVIGLDGPFVVEDAQARELLCQLALRPGLLVATDRAEAADELRVLLDKADPGGSTELLAEPGGYRLRVDPERVDVQLDEVIAEADPSAMPGCARRELIGRRMLALHRLGRRSEALAVYEHQRTGHTDQPADPELRTLYDRILYEDPALTPAVTERSRTEVVPAQLPPPPSGFTGREDELAALDQLLAEDGRPLSVVVGAAGAGKTALAVTWASRVADGFPGGQLYAGLRGFDPDRPPVEPAEVLRRFLLALGVAAEDVPVDLAERAALYRSLLTGRRVLVLLDDARDSEQVRPLLPGGAGSLVLVTSRRRLDGLVARDGAAYVPVGTLSRAQAVRLIDEVTGVRWSQHDPVNARRVAAMCGHLPLALRIVGARLAVSPRGSLARLAEELADERYRLRALHISDADEVQISVGRAFDVSYRRLAPEHAAVFRMIGLLPGSQFGPHLIAAMNSCSPASARATLRALAAAHLVTELGQDWFGMHDLVRLHSREVAATELPIADALAIAHRGLAYYCVVADRARRLIRPPVDRLAPSVGSPLVTPELRTRGQALAWFERERANLIGALREAQAAGLNDPVWRLARLLFDFLAVRCPWEDWRTSHELGLAAARAAGDQVGEALMLSGLGVLHGRLGQHERSFTEHDDCQRLAMGEGDLAAVALGAGLAGSALFHLGRHTEATQRSRQALALHRLLGDRYLQAQPLSNLGELARLRGDYRAALSCNNQALLIYEEFGDEERQAWVRVHLGETNLGAGLLDRAQTCFAEAVRLSRVCGSSLREGYALRGIGDVHLARGDKPAARAVWQDALKSFGHIGSPWVASVRVRLAKLLS</sequence>
<proteinExistence type="predicted"/>
<dbReference type="SMART" id="SM00028">
    <property type="entry name" value="TPR"/>
    <property type="match status" value="3"/>
</dbReference>
<dbReference type="Gene3D" id="3.40.50.300">
    <property type="entry name" value="P-loop containing nucleotide triphosphate hydrolases"/>
    <property type="match status" value="1"/>
</dbReference>
<organism evidence="3 4">
    <name type="scientific">Kutzneria viridogrisea</name>
    <dbReference type="NCBI Taxonomy" id="47990"/>
    <lineage>
        <taxon>Bacteria</taxon>
        <taxon>Bacillati</taxon>
        <taxon>Actinomycetota</taxon>
        <taxon>Actinomycetes</taxon>
        <taxon>Pseudonocardiales</taxon>
        <taxon>Pseudonocardiaceae</taxon>
        <taxon>Kutzneria</taxon>
    </lineage>
</organism>
<reference evidence="3 4" key="1">
    <citation type="submission" date="2020-08" db="EMBL/GenBank/DDBJ databases">
        <title>Genomic Encyclopedia of Archaeal and Bacterial Type Strains, Phase II (KMG-II): from individual species to whole genera.</title>
        <authorList>
            <person name="Goeker M."/>
        </authorList>
    </citation>
    <scope>NUCLEOTIDE SEQUENCE [LARGE SCALE GENOMIC DNA]</scope>
    <source>
        <strain evidence="3 4">DSM 43850</strain>
    </source>
</reference>
<dbReference type="PRINTS" id="PR00364">
    <property type="entry name" value="DISEASERSIST"/>
</dbReference>
<evidence type="ECO:0000313" key="4">
    <source>
        <dbReference type="Proteomes" id="UP000517916"/>
    </source>
</evidence>
<dbReference type="SUPFAM" id="SSF52540">
    <property type="entry name" value="P-loop containing nucleoside triphosphate hydrolases"/>
    <property type="match status" value="1"/>
</dbReference>
<protein>
    <submittedName>
        <fullName evidence="3">Tetratricopeptide (TPR) repeat protein</fullName>
    </submittedName>
</protein>
<dbReference type="InterPro" id="IPR027417">
    <property type="entry name" value="P-loop_NTPase"/>
</dbReference>
<name>A0ABR6BX56_9PSEU</name>
<comment type="caution">
    <text evidence="3">The sequence shown here is derived from an EMBL/GenBank/DDBJ whole genome shotgun (WGS) entry which is preliminary data.</text>
</comment>
<keyword evidence="4" id="KW-1185">Reference proteome</keyword>
<feature type="domain" description="Bacterial transcriptional activator" evidence="2">
    <location>
        <begin position="111"/>
        <end position="158"/>
    </location>
</feature>
<dbReference type="EMBL" id="JACJID010000008">
    <property type="protein sequence ID" value="MBA8931164.1"/>
    <property type="molecule type" value="Genomic_DNA"/>
</dbReference>
<dbReference type="Gene3D" id="1.25.40.10">
    <property type="entry name" value="Tetratricopeptide repeat domain"/>
    <property type="match status" value="2"/>
</dbReference>
<feature type="region of interest" description="Disordered" evidence="1">
    <location>
        <begin position="169"/>
        <end position="189"/>
    </location>
</feature>
<dbReference type="RefSeq" id="WP_182840246.1">
    <property type="nucleotide sequence ID" value="NZ_BAAABQ010000097.1"/>
</dbReference>
<dbReference type="InterPro" id="IPR005158">
    <property type="entry name" value="BTAD"/>
</dbReference>
<evidence type="ECO:0000256" key="1">
    <source>
        <dbReference type="SAM" id="MobiDB-lite"/>
    </source>
</evidence>
<evidence type="ECO:0000259" key="2">
    <source>
        <dbReference type="Pfam" id="PF03704"/>
    </source>
</evidence>
<dbReference type="SUPFAM" id="SSF48452">
    <property type="entry name" value="TPR-like"/>
    <property type="match status" value="2"/>
</dbReference>
<dbReference type="PANTHER" id="PTHR47691:SF3">
    <property type="entry name" value="HTH-TYPE TRANSCRIPTIONAL REGULATOR RV0890C-RELATED"/>
    <property type="match status" value="1"/>
</dbReference>
<dbReference type="InterPro" id="IPR019734">
    <property type="entry name" value="TPR_rpt"/>
</dbReference>
<accession>A0ABR6BX56</accession>
<dbReference type="PANTHER" id="PTHR47691">
    <property type="entry name" value="REGULATOR-RELATED"/>
    <property type="match status" value="1"/>
</dbReference>
<dbReference type="InterPro" id="IPR011990">
    <property type="entry name" value="TPR-like_helical_dom_sf"/>
</dbReference>